<gene>
    <name evidence="2" type="ORF">GN958_ATG07563</name>
</gene>
<organism evidence="2 3">
    <name type="scientific">Phytophthora infestans</name>
    <name type="common">Potato late blight agent</name>
    <name type="synonym">Botrytis infestans</name>
    <dbReference type="NCBI Taxonomy" id="4787"/>
    <lineage>
        <taxon>Eukaryota</taxon>
        <taxon>Sar</taxon>
        <taxon>Stramenopiles</taxon>
        <taxon>Oomycota</taxon>
        <taxon>Peronosporomycetes</taxon>
        <taxon>Peronosporales</taxon>
        <taxon>Peronosporaceae</taxon>
        <taxon>Phytophthora</taxon>
    </lineage>
</organism>
<sequence length="445" mass="49822">MGSTRKSRYSPSQICSRAAASARLDRRDASAADCDRRRPCINCAPDGPTASRLKSIWRVIRRRKPPTSLSQTTKKRGRRALSLAHPVRHQRERAVRASKTPPKCLRNRHEIVGRQDHQERHDIHSAGKPDPAGLDEARTDRSQEWKSCYETREREAHTEIALSLHGELWDRFKSDIESVHPVQQWTALLRNYDETQGTNSAYLKQDRRLRQGEGVMGYIKDLQRMRCELECMNVSSLPEGKRASVVLSNAVNVYPVIANELTQHAVNLLLVAERAAQAQKGRGNHDGGRGVQCQVNVVNHHQGSNRQSRGNKRCHGGNNGHEIEGLKRTTEGKSCHKRGHWWKPCSERQLMNRMKIRSMSNAVLRHVESSGKDGGSGSIVSEESRRERFQAGILNTHPVLDGEDEDERGASSLPVAPRVLAVASNGGAEAVPVDEIKWILHSGAK</sequence>
<comment type="caution">
    <text evidence="2">The sequence shown here is derived from an EMBL/GenBank/DDBJ whole genome shotgun (WGS) entry which is preliminary data.</text>
</comment>
<protein>
    <recommendedName>
        <fullName evidence="4">Retrotransposon gag domain-containing protein</fullName>
    </recommendedName>
</protein>
<feature type="region of interest" description="Disordered" evidence="1">
    <location>
        <begin position="300"/>
        <end position="338"/>
    </location>
</feature>
<evidence type="ECO:0000313" key="2">
    <source>
        <dbReference type="EMBL" id="KAF4143202.1"/>
    </source>
</evidence>
<dbReference type="AlphaFoldDB" id="A0A8S9UVB4"/>
<evidence type="ECO:0008006" key="4">
    <source>
        <dbReference type="Google" id="ProtNLM"/>
    </source>
</evidence>
<dbReference type="Proteomes" id="UP000704712">
    <property type="component" value="Unassembled WGS sequence"/>
</dbReference>
<evidence type="ECO:0000313" key="3">
    <source>
        <dbReference type="Proteomes" id="UP000704712"/>
    </source>
</evidence>
<dbReference type="EMBL" id="JAACNO010001059">
    <property type="protein sequence ID" value="KAF4143202.1"/>
    <property type="molecule type" value="Genomic_DNA"/>
</dbReference>
<name>A0A8S9UVB4_PHYIN</name>
<reference evidence="2" key="1">
    <citation type="submission" date="2020-03" db="EMBL/GenBank/DDBJ databases">
        <title>Hybrid Assembly of Korean Phytophthora infestans isolates.</title>
        <authorList>
            <person name="Prokchorchik M."/>
            <person name="Lee Y."/>
            <person name="Seo J."/>
            <person name="Cho J.-H."/>
            <person name="Park Y.-E."/>
            <person name="Jang D.-C."/>
            <person name="Im J.-S."/>
            <person name="Choi J.-G."/>
            <person name="Park H.-J."/>
            <person name="Lee G.-B."/>
            <person name="Lee Y.-G."/>
            <person name="Hong S.-Y."/>
            <person name="Cho K."/>
            <person name="Sohn K.H."/>
        </authorList>
    </citation>
    <scope>NUCLEOTIDE SEQUENCE</scope>
    <source>
        <strain evidence="2">KR_2_A2</strain>
    </source>
</reference>
<accession>A0A8S9UVB4</accession>
<evidence type="ECO:0000256" key="1">
    <source>
        <dbReference type="SAM" id="MobiDB-lite"/>
    </source>
</evidence>
<proteinExistence type="predicted"/>
<feature type="region of interest" description="Disordered" evidence="1">
    <location>
        <begin position="112"/>
        <end position="141"/>
    </location>
</feature>
<feature type="compositionally biased region" description="Basic and acidic residues" evidence="1">
    <location>
        <begin position="321"/>
        <end position="334"/>
    </location>
</feature>
<feature type="region of interest" description="Disordered" evidence="1">
    <location>
        <begin position="62"/>
        <end position="81"/>
    </location>
</feature>
<feature type="compositionally biased region" description="Basic and acidic residues" evidence="1">
    <location>
        <begin position="112"/>
        <end position="127"/>
    </location>
</feature>
<feature type="region of interest" description="Disordered" evidence="1">
    <location>
        <begin position="390"/>
        <end position="410"/>
    </location>
</feature>